<sequence length="89" mass="9799">MPPLRCSGKHFDAPHTPAMLATSPTPDSRTCPVREQAYVERDLCRIHVWGGDDLIQTVLEQHQAPGPMLDNAPRSGAPFHHAARARVIP</sequence>
<protein>
    <submittedName>
        <fullName evidence="2">Uncharacterized protein</fullName>
    </submittedName>
</protein>
<evidence type="ECO:0000313" key="3">
    <source>
        <dbReference type="Proteomes" id="UP000076532"/>
    </source>
</evidence>
<evidence type="ECO:0000256" key="1">
    <source>
        <dbReference type="SAM" id="MobiDB-lite"/>
    </source>
</evidence>
<accession>A0A167TKX8</accession>
<feature type="non-terminal residue" evidence="2">
    <location>
        <position position="89"/>
    </location>
</feature>
<feature type="region of interest" description="Disordered" evidence="1">
    <location>
        <begin position="65"/>
        <end position="89"/>
    </location>
</feature>
<dbReference type="EMBL" id="KV418188">
    <property type="protein sequence ID" value="KZP03043.1"/>
    <property type="molecule type" value="Genomic_DNA"/>
</dbReference>
<gene>
    <name evidence="2" type="ORF">FIBSPDRAFT_879804</name>
</gene>
<dbReference type="AlphaFoldDB" id="A0A167TKX8"/>
<name>A0A167TKX8_9AGAM</name>
<proteinExistence type="predicted"/>
<reference evidence="2 3" key="1">
    <citation type="journal article" date="2016" name="Mol. Biol. Evol.">
        <title>Comparative Genomics of Early-Diverging Mushroom-Forming Fungi Provides Insights into the Origins of Lignocellulose Decay Capabilities.</title>
        <authorList>
            <person name="Nagy L.G."/>
            <person name="Riley R."/>
            <person name="Tritt A."/>
            <person name="Adam C."/>
            <person name="Daum C."/>
            <person name="Floudas D."/>
            <person name="Sun H."/>
            <person name="Yadav J.S."/>
            <person name="Pangilinan J."/>
            <person name="Larsson K.H."/>
            <person name="Matsuura K."/>
            <person name="Barry K."/>
            <person name="Labutti K."/>
            <person name="Kuo R."/>
            <person name="Ohm R.A."/>
            <person name="Bhattacharya S.S."/>
            <person name="Shirouzu T."/>
            <person name="Yoshinaga Y."/>
            <person name="Martin F.M."/>
            <person name="Grigoriev I.V."/>
            <person name="Hibbett D.S."/>
        </authorList>
    </citation>
    <scope>NUCLEOTIDE SEQUENCE [LARGE SCALE GENOMIC DNA]</scope>
    <source>
        <strain evidence="2 3">CBS 109695</strain>
    </source>
</reference>
<evidence type="ECO:0000313" key="2">
    <source>
        <dbReference type="EMBL" id="KZP03043.1"/>
    </source>
</evidence>
<feature type="region of interest" description="Disordered" evidence="1">
    <location>
        <begin position="1"/>
        <end position="30"/>
    </location>
</feature>
<organism evidence="2 3">
    <name type="scientific">Athelia psychrophila</name>
    <dbReference type="NCBI Taxonomy" id="1759441"/>
    <lineage>
        <taxon>Eukaryota</taxon>
        <taxon>Fungi</taxon>
        <taxon>Dikarya</taxon>
        <taxon>Basidiomycota</taxon>
        <taxon>Agaricomycotina</taxon>
        <taxon>Agaricomycetes</taxon>
        <taxon>Agaricomycetidae</taxon>
        <taxon>Atheliales</taxon>
        <taxon>Atheliaceae</taxon>
        <taxon>Athelia</taxon>
    </lineage>
</organism>
<keyword evidence="3" id="KW-1185">Reference proteome</keyword>
<dbReference type="Proteomes" id="UP000076532">
    <property type="component" value="Unassembled WGS sequence"/>
</dbReference>